<feature type="region of interest" description="Disordered" evidence="1">
    <location>
        <begin position="21"/>
        <end position="56"/>
    </location>
</feature>
<dbReference type="EMBL" id="CM008974">
    <property type="protein sequence ID" value="PNW73520.1"/>
    <property type="molecule type" value="Genomic_DNA"/>
</dbReference>
<proteinExistence type="predicted"/>
<dbReference type="KEGG" id="cre:CHLRE_13g562326v5"/>
<dbReference type="AlphaFoldDB" id="A0A2K3CZ08"/>
<protein>
    <submittedName>
        <fullName evidence="2">Uncharacterized protein</fullName>
    </submittedName>
</protein>
<name>A0A2K3CZ08_CHLRE</name>
<keyword evidence="3" id="KW-1185">Reference proteome</keyword>
<dbReference type="RefSeq" id="XP_042917170.1">
    <property type="nucleotide sequence ID" value="XM_043069195.1"/>
</dbReference>
<sequence>MEHLSLFSPFSITVPITTSVARPSSYPTRPHRRVRAPHFPSMPMHQHPASISKASDTQLSTGLRVGLVPAFPLTHEATDPC</sequence>
<evidence type="ECO:0000313" key="2">
    <source>
        <dbReference type="EMBL" id="PNW73520.1"/>
    </source>
</evidence>
<dbReference type="Gramene" id="PNW73520">
    <property type="protein sequence ID" value="PNW73520"/>
    <property type="gene ID" value="CHLRE_13g562326v5"/>
</dbReference>
<evidence type="ECO:0000256" key="1">
    <source>
        <dbReference type="SAM" id="MobiDB-lite"/>
    </source>
</evidence>
<organism evidence="2 3">
    <name type="scientific">Chlamydomonas reinhardtii</name>
    <name type="common">Chlamydomonas smithii</name>
    <dbReference type="NCBI Taxonomy" id="3055"/>
    <lineage>
        <taxon>Eukaryota</taxon>
        <taxon>Viridiplantae</taxon>
        <taxon>Chlorophyta</taxon>
        <taxon>core chlorophytes</taxon>
        <taxon>Chlorophyceae</taxon>
        <taxon>CS clade</taxon>
        <taxon>Chlamydomonadales</taxon>
        <taxon>Chlamydomonadaceae</taxon>
        <taxon>Chlamydomonas</taxon>
    </lineage>
</organism>
<reference evidence="2 3" key="1">
    <citation type="journal article" date="2007" name="Science">
        <title>The Chlamydomonas genome reveals the evolution of key animal and plant functions.</title>
        <authorList>
            <person name="Merchant S.S."/>
            <person name="Prochnik S.E."/>
            <person name="Vallon O."/>
            <person name="Harris E.H."/>
            <person name="Karpowicz S.J."/>
            <person name="Witman G.B."/>
            <person name="Terry A."/>
            <person name="Salamov A."/>
            <person name="Fritz-Laylin L.K."/>
            <person name="Marechal-Drouard L."/>
            <person name="Marshall W.F."/>
            <person name="Qu L.H."/>
            <person name="Nelson D.R."/>
            <person name="Sanderfoot A.A."/>
            <person name="Spalding M.H."/>
            <person name="Kapitonov V.V."/>
            <person name="Ren Q."/>
            <person name="Ferris P."/>
            <person name="Lindquist E."/>
            <person name="Shapiro H."/>
            <person name="Lucas S.M."/>
            <person name="Grimwood J."/>
            <person name="Schmutz J."/>
            <person name="Cardol P."/>
            <person name="Cerutti H."/>
            <person name="Chanfreau G."/>
            <person name="Chen C.L."/>
            <person name="Cognat V."/>
            <person name="Croft M.T."/>
            <person name="Dent R."/>
            <person name="Dutcher S."/>
            <person name="Fernandez E."/>
            <person name="Fukuzawa H."/>
            <person name="Gonzalez-Ballester D."/>
            <person name="Gonzalez-Halphen D."/>
            <person name="Hallmann A."/>
            <person name="Hanikenne M."/>
            <person name="Hippler M."/>
            <person name="Inwood W."/>
            <person name="Jabbari K."/>
            <person name="Kalanon M."/>
            <person name="Kuras R."/>
            <person name="Lefebvre P.A."/>
            <person name="Lemaire S.D."/>
            <person name="Lobanov A.V."/>
            <person name="Lohr M."/>
            <person name="Manuell A."/>
            <person name="Meier I."/>
            <person name="Mets L."/>
            <person name="Mittag M."/>
            <person name="Mittelmeier T."/>
            <person name="Moroney J.V."/>
            <person name="Moseley J."/>
            <person name="Napoli C."/>
            <person name="Nedelcu A.M."/>
            <person name="Niyogi K."/>
            <person name="Novoselov S.V."/>
            <person name="Paulsen I.T."/>
            <person name="Pazour G."/>
            <person name="Purton S."/>
            <person name="Ral J.P."/>
            <person name="Riano-Pachon D.M."/>
            <person name="Riekhof W."/>
            <person name="Rymarquis L."/>
            <person name="Schroda M."/>
            <person name="Stern D."/>
            <person name="Umen J."/>
            <person name="Willows R."/>
            <person name="Wilson N."/>
            <person name="Zimmer S.L."/>
            <person name="Allmer J."/>
            <person name="Balk J."/>
            <person name="Bisova K."/>
            <person name="Chen C.J."/>
            <person name="Elias M."/>
            <person name="Gendler K."/>
            <person name="Hauser C."/>
            <person name="Lamb M.R."/>
            <person name="Ledford H."/>
            <person name="Long J.C."/>
            <person name="Minagawa J."/>
            <person name="Page M.D."/>
            <person name="Pan J."/>
            <person name="Pootakham W."/>
            <person name="Roje S."/>
            <person name="Rose A."/>
            <person name="Stahlberg E."/>
            <person name="Terauchi A.M."/>
            <person name="Yang P."/>
            <person name="Ball S."/>
            <person name="Bowler C."/>
            <person name="Dieckmann C.L."/>
            <person name="Gladyshev V.N."/>
            <person name="Green P."/>
            <person name="Jorgensen R."/>
            <person name="Mayfield S."/>
            <person name="Mueller-Roeber B."/>
            <person name="Rajamani S."/>
            <person name="Sayre R.T."/>
            <person name="Brokstein P."/>
            <person name="Dubchak I."/>
            <person name="Goodstein D."/>
            <person name="Hornick L."/>
            <person name="Huang Y.W."/>
            <person name="Jhaveri J."/>
            <person name="Luo Y."/>
            <person name="Martinez D."/>
            <person name="Ngau W.C."/>
            <person name="Otillar B."/>
            <person name="Poliakov A."/>
            <person name="Porter A."/>
            <person name="Szajkowski L."/>
            <person name="Werner G."/>
            <person name="Zhou K."/>
            <person name="Grigoriev I.V."/>
            <person name="Rokhsar D.S."/>
            <person name="Grossman A.R."/>
        </authorList>
    </citation>
    <scope>NUCLEOTIDE SEQUENCE [LARGE SCALE GENOMIC DNA]</scope>
    <source>
        <strain evidence="3">CC-503</strain>
    </source>
</reference>
<dbReference type="InParanoid" id="A0A2K3CZ08"/>
<dbReference type="GeneID" id="66055877"/>
<dbReference type="Proteomes" id="UP000006906">
    <property type="component" value="Chromosome 13"/>
</dbReference>
<evidence type="ECO:0000313" key="3">
    <source>
        <dbReference type="Proteomes" id="UP000006906"/>
    </source>
</evidence>
<accession>A0A2K3CZ08</accession>
<gene>
    <name evidence="2" type="ORF">CHLRE_13g562326v5</name>
</gene>